<comment type="cofactor">
    <cofactor evidence="1">
        <name>Mg(2+)</name>
        <dbReference type="ChEBI" id="CHEBI:18420"/>
    </cofactor>
</comment>
<dbReference type="Gene3D" id="3.90.79.10">
    <property type="entry name" value="Nucleoside Triphosphate Pyrophosphohydrolase"/>
    <property type="match status" value="1"/>
</dbReference>
<dbReference type="PROSITE" id="PS00893">
    <property type="entry name" value="NUDIX_BOX"/>
    <property type="match status" value="1"/>
</dbReference>
<dbReference type="PANTHER" id="PTHR43046:SF2">
    <property type="entry name" value="8-OXO-DGTP DIPHOSPHATASE-RELATED"/>
    <property type="match status" value="1"/>
</dbReference>
<dbReference type="AlphaFoldDB" id="A0A1B1MBY6"/>
<sequence>MRHIEVVPEKVAWVLVRDGRVLVTRNRGLDVFYFPGGKREPGESDAETLAREIAEELRTRVDTATMVHVGTFETRNDDDGRTEFRMFCYTAEYTGPLLASMEVEELGWFGYGDRARVSAVDQLVFDALHTSGQLT</sequence>
<dbReference type="PANTHER" id="PTHR43046">
    <property type="entry name" value="GDP-MANNOSE MANNOSYL HYDROLASE"/>
    <property type="match status" value="1"/>
</dbReference>
<evidence type="ECO:0000256" key="2">
    <source>
        <dbReference type="ARBA" id="ARBA00022801"/>
    </source>
</evidence>
<dbReference type="Pfam" id="PF00293">
    <property type="entry name" value="NUDIX"/>
    <property type="match status" value="1"/>
</dbReference>
<accession>A0A1B1MBY6</accession>
<dbReference type="InterPro" id="IPR020084">
    <property type="entry name" value="NUDIX_hydrolase_CS"/>
</dbReference>
<evidence type="ECO:0000313" key="3">
    <source>
        <dbReference type="EMBL" id="ANS66129.1"/>
    </source>
</evidence>
<dbReference type="InterPro" id="IPR000086">
    <property type="entry name" value="NUDIX_hydrolase_dom"/>
</dbReference>
<organism evidence="3 4">
    <name type="scientific">Streptomyces lincolnensis</name>
    <dbReference type="NCBI Taxonomy" id="1915"/>
    <lineage>
        <taxon>Bacteria</taxon>
        <taxon>Bacillati</taxon>
        <taxon>Actinomycetota</taxon>
        <taxon>Actinomycetes</taxon>
        <taxon>Kitasatosporales</taxon>
        <taxon>Streptomycetaceae</taxon>
        <taxon>Streptomyces</taxon>
    </lineage>
</organism>
<evidence type="ECO:0000256" key="1">
    <source>
        <dbReference type="ARBA" id="ARBA00001946"/>
    </source>
</evidence>
<dbReference type="STRING" id="1915.SLINC_3905"/>
<reference evidence="3 4" key="1">
    <citation type="submission" date="2016-07" db="EMBL/GenBank/DDBJ databases">
        <title>Enhancement of antibiotic productionsby engineered nitrateutilization in actinobacteria.</title>
        <authorList>
            <person name="Meng S.C."/>
        </authorList>
    </citation>
    <scope>NUCLEOTIDE SEQUENCE [LARGE SCALE GENOMIC DNA]</scope>
    <source>
        <strain evidence="3 4">NRRL 2936</strain>
    </source>
</reference>
<evidence type="ECO:0000313" key="4">
    <source>
        <dbReference type="Proteomes" id="UP000092598"/>
    </source>
</evidence>
<keyword evidence="2 3" id="KW-0378">Hydrolase</keyword>
<dbReference type="KEGG" id="sls:SLINC_3905"/>
<dbReference type="EMBL" id="CP016438">
    <property type="protein sequence ID" value="ANS66129.1"/>
    <property type="molecule type" value="Genomic_DNA"/>
</dbReference>
<proteinExistence type="predicted"/>
<dbReference type="Proteomes" id="UP000092598">
    <property type="component" value="Chromosome"/>
</dbReference>
<protein>
    <submittedName>
        <fullName evidence="3">NUDIX hydrolase</fullName>
    </submittedName>
</protein>
<dbReference type="SUPFAM" id="SSF55811">
    <property type="entry name" value="Nudix"/>
    <property type="match status" value="1"/>
</dbReference>
<name>A0A1B1MBY6_STRLN</name>
<dbReference type="RefSeq" id="WP_067435128.1">
    <property type="nucleotide sequence ID" value="NZ_CP016438.1"/>
</dbReference>
<dbReference type="PATRIC" id="fig|1915.4.peg.4302"/>
<gene>
    <name evidence="3" type="ORF">SLINC_3905</name>
</gene>
<keyword evidence="4" id="KW-1185">Reference proteome</keyword>
<dbReference type="InterPro" id="IPR015797">
    <property type="entry name" value="NUDIX_hydrolase-like_dom_sf"/>
</dbReference>
<dbReference type="GO" id="GO:0016787">
    <property type="term" value="F:hydrolase activity"/>
    <property type="evidence" value="ECO:0007669"/>
    <property type="project" value="UniProtKB-KW"/>
</dbReference>
<dbReference type="PROSITE" id="PS51462">
    <property type="entry name" value="NUDIX"/>
    <property type="match status" value="1"/>
</dbReference>
<dbReference type="OrthoDB" id="3532303at2"/>
<dbReference type="CDD" id="cd04690">
    <property type="entry name" value="NUDIX_Hydrolase"/>
    <property type="match status" value="1"/>
</dbReference>